<dbReference type="PANTHER" id="PTHR36529">
    <property type="entry name" value="SLL1095 PROTEIN"/>
    <property type="match status" value="1"/>
</dbReference>
<protein>
    <submittedName>
        <fullName evidence="1">Uncharacterized protein</fullName>
    </submittedName>
</protein>
<accession>U5W1Q5</accession>
<dbReference type="EMBL" id="CP006272">
    <property type="protein sequence ID" value="AGZ41856.1"/>
    <property type="molecule type" value="Genomic_DNA"/>
</dbReference>
<dbReference type="HOGENOM" id="CLU_1486024_0_0_11"/>
<evidence type="ECO:0000313" key="1">
    <source>
        <dbReference type="EMBL" id="AGZ41856.1"/>
    </source>
</evidence>
<organism evidence="1 2">
    <name type="scientific">Actinoplanes friuliensis DSM 7358</name>
    <dbReference type="NCBI Taxonomy" id="1246995"/>
    <lineage>
        <taxon>Bacteria</taxon>
        <taxon>Bacillati</taxon>
        <taxon>Actinomycetota</taxon>
        <taxon>Actinomycetes</taxon>
        <taxon>Micromonosporales</taxon>
        <taxon>Micromonosporaceae</taxon>
        <taxon>Actinoplanes</taxon>
    </lineage>
</organism>
<dbReference type="InterPro" id="IPR018641">
    <property type="entry name" value="Trfase_1_rSAM/seldom-assoc"/>
</dbReference>
<dbReference type="SUPFAM" id="SSF53448">
    <property type="entry name" value="Nucleotide-diphospho-sugar transferases"/>
    <property type="match status" value="1"/>
</dbReference>
<dbReference type="PANTHER" id="PTHR36529:SF1">
    <property type="entry name" value="GLYCOSYLTRANSFERASE"/>
    <property type="match status" value="1"/>
</dbReference>
<gene>
    <name evidence="1" type="ORF">AFR_17890</name>
</gene>
<dbReference type="PATRIC" id="fig|1246995.3.peg.3629"/>
<dbReference type="Proteomes" id="UP000017746">
    <property type="component" value="Chromosome"/>
</dbReference>
<dbReference type="InterPro" id="IPR029044">
    <property type="entry name" value="Nucleotide-diphossugar_trans"/>
</dbReference>
<dbReference type="AlphaFoldDB" id="U5W1Q5"/>
<dbReference type="eggNOG" id="COG3222">
    <property type="taxonomic scope" value="Bacteria"/>
</dbReference>
<keyword evidence="2" id="KW-1185">Reference proteome</keyword>
<dbReference type="Gene3D" id="3.90.550.10">
    <property type="entry name" value="Spore Coat Polysaccharide Biosynthesis Protein SpsA, Chain A"/>
    <property type="match status" value="1"/>
</dbReference>
<dbReference type="Pfam" id="PF09837">
    <property type="entry name" value="DUF2064"/>
    <property type="match status" value="1"/>
</dbReference>
<dbReference type="STRING" id="1246995.AFR_17890"/>
<name>U5W1Q5_9ACTN</name>
<evidence type="ECO:0000313" key="2">
    <source>
        <dbReference type="Proteomes" id="UP000017746"/>
    </source>
</evidence>
<dbReference type="KEGG" id="afs:AFR_17890"/>
<proteinExistence type="predicted"/>
<sequence length="181" mass="18568">MEFVTDLAGPAGRLCTDFSAEQATMLSLAAAADTIRAVQAMPGWAAATGSLAEVFAGDRRWPGPVLLIATEIPQLGPDLLVCATDLLRDFDAVLGPTTGDGWWAFGLREPARVALGPLTGLGLLNGLGSLTVAALRLGLRVAMLPTLRGLGSGADVRPVAAHCPAGSMFATTVAQLTGRTM</sequence>
<reference evidence="1 2" key="1">
    <citation type="journal article" date="2014" name="J. Biotechnol.">
        <title>Complete genome sequence of the actinobacterium Actinoplanes friuliensis HAG 010964, producer of the lipopeptide antibiotic friulimycin.</title>
        <authorList>
            <person name="Ruckert C."/>
            <person name="Szczepanowski R."/>
            <person name="Albersmeier A."/>
            <person name="Goesmann A."/>
            <person name="Fischer N."/>
            <person name="Steinkamper A."/>
            <person name="Puhler A."/>
            <person name="Biener R."/>
            <person name="Schwartz D."/>
            <person name="Kalinowski J."/>
        </authorList>
    </citation>
    <scope>NUCLEOTIDE SEQUENCE [LARGE SCALE GENOMIC DNA]</scope>
    <source>
        <strain evidence="1 2">DSM 7358</strain>
    </source>
</reference>